<dbReference type="Gene3D" id="3.20.20.140">
    <property type="entry name" value="Metal-dependent hydrolases"/>
    <property type="match status" value="1"/>
</dbReference>
<dbReference type="GO" id="GO:0005829">
    <property type="term" value="C:cytosol"/>
    <property type="evidence" value="ECO:0007669"/>
    <property type="project" value="TreeGrafter"/>
</dbReference>
<dbReference type="FunFam" id="3.20.20.140:FF:000005">
    <property type="entry name" value="TatD family hydrolase"/>
    <property type="match status" value="1"/>
</dbReference>
<dbReference type="PANTHER" id="PTHR46124:SF2">
    <property type="entry name" value="D-AMINOACYL-TRNA DEACYLASE"/>
    <property type="match status" value="1"/>
</dbReference>
<dbReference type="PROSITE" id="PS01091">
    <property type="entry name" value="TATD_3"/>
    <property type="match status" value="1"/>
</dbReference>
<dbReference type="InterPro" id="IPR032466">
    <property type="entry name" value="Metal_Hydrolase"/>
</dbReference>
<dbReference type="InterPro" id="IPR015991">
    <property type="entry name" value="TatD/YcfH-like"/>
</dbReference>
<dbReference type="EMBL" id="LIZX01000070">
    <property type="protein sequence ID" value="KPJ66881.1"/>
    <property type="molecule type" value="Genomic_DNA"/>
</dbReference>
<feature type="binding site" evidence="3">
    <location>
        <position position="6"/>
    </location>
    <ligand>
        <name>a divalent metal cation</name>
        <dbReference type="ChEBI" id="CHEBI:60240"/>
        <label>1</label>
    </ligand>
</feature>
<dbReference type="AlphaFoldDB" id="A0A0S7XWK7"/>
<evidence type="ECO:0000256" key="3">
    <source>
        <dbReference type="PIRSR" id="PIRSR005902-1"/>
    </source>
</evidence>
<evidence type="ECO:0000256" key="1">
    <source>
        <dbReference type="ARBA" id="ARBA00022723"/>
    </source>
</evidence>
<dbReference type="InterPro" id="IPR018228">
    <property type="entry name" value="DNase_TatD-rel_CS"/>
</dbReference>
<dbReference type="PANTHER" id="PTHR46124">
    <property type="entry name" value="D-AMINOACYL-TRNA DEACYLASE"/>
    <property type="match status" value="1"/>
</dbReference>
<comment type="caution">
    <text evidence="4">The sequence shown here is derived from an EMBL/GenBank/DDBJ whole genome shotgun (WGS) entry which is preliminary data.</text>
</comment>
<keyword evidence="2 4" id="KW-0378">Hydrolase</keyword>
<dbReference type="Pfam" id="PF01026">
    <property type="entry name" value="TatD_DNase"/>
    <property type="match status" value="1"/>
</dbReference>
<name>A0A0S7XWK7_UNCSA</name>
<protein>
    <submittedName>
        <fullName evidence="4">Hydrolase TatD</fullName>
    </submittedName>
</protein>
<keyword evidence="1 3" id="KW-0479">Metal-binding</keyword>
<dbReference type="Proteomes" id="UP000051861">
    <property type="component" value="Unassembled WGS sequence"/>
</dbReference>
<evidence type="ECO:0000256" key="2">
    <source>
        <dbReference type="ARBA" id="ARBA00022801"/>
    </source>
</evidence>
<dbReference type="PATRIC" id="fig|1703775.3.peg.3062"/>
<dbReference type="InterPro" id="IPR001130">
    <property type="entry name" value="TatD-like"/>
</dbReference>
<feature type="binding site" evidence="3">
    <location>
        <position position="8"/>
    </location>
    <ligand>
        <name>a divalent metal cation</name>
        <dbReference type="ChEBI" id="CHEBI:60240"/>
        <label>1</label>
    </ligand>
</feature>
<gene>
    <name evidence="4" type="ORF">AMJ44_07725</name>
</gene>
<dbReference type="CDD" id="cd01310">
    <property type="entry name" value="TatD_DNAse"/>
    <property type="match status" value="1"/>
</dbReference>
<dbReference type="GO" id="GO:0004536">
    <property type="term" value="F:DNA nuclease activity"/>
    <property type="evidence" value="ECO:0007669"/>
    <property type="project" value="InterPro"/>
</dbReference>
<feature type="binding site" evidence="3">
    <location>
        <position position="93"/>
    </location>
    <ligand>
        <name>a divalent metal cation</name>
        <dbReference type="ChEBI" id="CHEBI:60240"/>
        <label>1</label>
    </ligand>
</feature>
<dbReference type="GO" id="GO:0016788">
    <property type="term" value="F:hydrolase activity, acting on ester bonds"/>
    <property type="evidence" value="ECO:0007669"/>
    <property type="project" value="InterPro"/>
</dbReference>
<evidence type="ECO:0000313" key="5">
    <source>
        <dbReference type="Proteomes" id="UP000051861"/>
    </source>
</evidence>
<sequence>MFIDTHAHLTFPEYQIDLPEVIKRAREANLEAIIDIALDDDAIKRSLRMAEEYPVFVYTAAGLHPHDASEWTDDIPQKIRRLAKEKKIVAIGETGLDFHYKLSPIEKQKEVFRKFLQLSQELDLPAVIHSRDASKDTMLIIHEENQGKLKGVLHCFSGDMDLAKKALEIGLLISFTGNITFPKADKIRNAAREIPLDRIMIETDCPFLAPQAYRGKRNEPAYVRKVAEQIAEVKGMAIEEVARQTTENAKRFFKI</sequence>
<reference evidence="4 5" key="1">
    <citation type="journal article" date="2015" name="Microbiome">
        <title>Genomic resolution of linkages in carbon, nitrogen, and sulfur cycling among widespread estuary sediment bacteria.</title>
        <authorList>
            <person name="Baker B.J."/>
            <person name="Lazar C.S."/>
            <person name="Teske A.P."/>
            <person name="Dick G.J."/>
        </authorList>
    </citation>
    <scope>NUCLEOTIDE SEQUENCE [LARGE SCALE GENOMIC DNA]</scope>
    <source>
        <strain evidence="4">DG_54_3</strain>
    </source>
</reference>
<feature type="binding site" evidence="3">
    <location>
        <position position="154"/>
    </location>
    <ligand>
        <name>a divalent metal cation</name>
        <dbReference type="ChEBI" id="CHEBI:60240"/>
        <label>2</label>
    </ligand>
</feature>
<organism evidence="4 5">
    <name type="scientific">candidate division WOR-1 bacterium DG_54_3</name>
    <dbReference type="NCBI Taxonomy" id="1703775"/>
    <lineage>
        <taxon>Bacteria</taxon>
        <taxon>Bacillati</taxon>
        <taxon>Saganbacteria</taxon>
    </lineage>
</organism>
<dbReference type="NCBIfam" id="TIGR00010">
    <property type="entry name" value="YchF/TatD family DNA exonuclease"/>
    <property type="match status" value="1"/>
</dbReference>
<dbReference type="PIRSF" id="PIRSF005902">
    <property type="entry name" value="DNase_TatD"/>
    <property type="match status" value="1"/>
</dbReference>
<feature type="binding site" evidence="3">
    <location>
        <position position="129"/>
    </location>
    <ligand>
        <name>a divalent metal cation</name>
        <dbReference type="ChEBI" id="CHEBI:60240"/>
        <label>2</label>
    </ligand>
</feature>
<dbReference type="SUPFAM" id="SSF51556">
    <property type="entry name" value="Metallo-dependent hydrolases"/>
    <property type="match status" value="1"/>
</dbReference>
<proteinExistence type="predicted"/>
<accession>A0A0S7XWK7</accession>
<feature type="binding site" evidence="3">
    <location>
        <position position="204"/>
    </location>
    <ligand>
        <name>a divalent metal cation</name>
        <dbReference type="ChEBI" id="CHEBI:60240"/>
        <label>1</label>
    </ligand>
</feature>
<dbReference type="GO" id="GO:0046872">
    <property type="term" value="F:metal ion binding"/>
    <property type="evidence" value="ECO:0007669"/>
    <property type="project" value="UniProtKB-KW"/>
</dbReference>
<evidence type="ECO:0000313" key="4">
    <source>
        <dbReference type="EMBL" id="KPJ66881.1"/>
    </source>
</evidence>